<keyword evidence="2" id="KW-1185">Reference proteome</keyword>
<evidence type="ECO:0000313" key="2">
    <source>
        <dbReference type="Proteomes" id="UP000789920"/>
    </source>
</evidence>
<name>A0ACA9MP48_9GLOM</name>
<dbReference type="Proteomes" id="UP000789920">
    <property type="component" value="Unassembled WGS sequence"/>
</dbReference>
<accession>A0ACA9MP48</accession>
<gene>
    <name evidence="1" type="ORF">RPERSI_LOCUS6065</name>
</gene>
<sequence length="160" mass="18909">IAKYFNFQDSNLNLNRSMISKILSDKSKWLAVTESQLSSTIFRHKQVKYPILDQSIRLWVEQITSGEMILTELMIREKATCFAKALNLGDDTLKFSNRWIQKFKRCNNLRNFRLHREANSAPLSSLPEYRQKLRELIEKYTLDNVFNADKTELFFHMAPD</sequence>
<evidence type="ECO:0000313" key="1">
    <source>
        <dbReference type="EMBL" id="CAG8604943.1"/>
    </source>
</evidence>
<reference evidence="1" key="1">
    <citation type="submission" date="2021-06" db="EMBL/GenBank/DDBJ databases">
        <authorList>
            <person name="Kallberg Y."/>
            <person name="Tangrot J."/>
            <person name="Rosling A."/>
        </authorList>
    </citation>
    <scope>NUCLEOTIDE SEQUENCE</scope>
    <source>
        <strain evidence="1">MA461A</strain>
    </source>
</reference>
<proteinExistence type="predicted"/>
<protein>
    <submittedName>
        <fullName evidence="1">17509_t:CDS:1</fullName>
    </submittedName>
</protein>
<feature type="non-terminal residue" evidence="1">
    <location>
        <position position="1"/>
    </location>
</feature>
<organism evidence="1 2">
    <name type="scientific">Racocetra persica</name>
    <dbReference type="NCBI Taxonomy" id="160502"/>
    <lineage>
        <taxon>Eukaryota</taxon>
        <taxon>Fungi</taxon>
        <taxon>Fungi incertae sedis</taxon>
        <taxon>Mucoromycota</taxon>
        <taxon>Glomeromycotina</taxon>
        <taxon>Glomeromycetes</taxon>
        <taxon>Diversisporales</taxon>
        <taxon>Gigasporaceae</taxon>
        <taxon>Racocetra</taxon>
    </lineage>
</organism>
<comment type="caution">
    <text evidence="1">The sequence shown here is derived from an EMBL/GenBank/DDBJ whole genome shotgun (WGS) entry which is preliminary data.</text>
</comment>
<dbReference type="EMBL" id="CAJVQC010009468">
    <property type="protein sequence ID" value="CAG8604943.1"/>
    <property type="molecule type" value="Genomic_DNA"/>
</dbReference>